<reference evidence="4" key="1">
    <citation type="submission" date="2022-09" db="EMBL/GenBank/DDBJ databases">
        <title>Maribacter litopenaei sp. nov., isolated from the intestinal tract of the Pacific White Shrimp, Litopenaeus vannamei.</title>
        <authorList>
            <person name="Kim S.Y."/>
            <person name="Hwang C.Y."/>
        </authorList>
    </citation>
    <scope>NUCLEOTIDE SEQUENCE</scope>
    <source>
        <strain evidence="4">HL-LV01</strain>
    </source>
</reference>
<evidence type="ECO:0000313" key="5">
    <source>
        <dbReference type="Proteomes" id="UP001059209"/>
    </source>
</evidence>
<dbReference type="InterPro" id="IPR050832">
    <property type="entry name" value="Bact_Acetyltransf"/>
</dbReference>
<dbReference type="SUPFAM" id="SSF55729">
    <property type="entry name" value="Acyl-CoA N-acyltransferases (Nat)"/>
    <property type="match status" value="1"/>
</dbReference>
<dbReference type="PANTHER" id="PTHR43877:SF2">
    <property type="entry name" value="AMINOALKYLPHOSPHONATE N-ACETYLTRANSFERASE-RELATED"/>
    <property type="match status" value="1"/>
</dbReference>
<protein>
    <submittedName>
        <fullName evidence="4">GNAT family N-acetyltransferase</fullName>
    </submittedName>
</protein>
<evidence type="ECO:0000259" key="3">
    <source>
        <dbReference type="PROSITE" id="PS51186"/>
    </source>
</evidence>
<accession>A0ABY5YA73</accession>
<feature type="domain" description="N-acetyltransferase" evidence="3">
    <location>
        <begin position="1"/>
        <end position="165"/>
    </location>
</feature>
<dbReference type="Pfam" id="PF00583">
    <property type="entry name" value="Acetyltransf_1"/>
    <property type="match status" value="1"/>
</dbReference>
<evidence type="ECO:0000256" key="2">
    <source>
        <dbReference type="ARBA" id="ARBA00023315"/>
    </source>
</evidence>
<dbReference type="InterPro" id="IPR000182">
    <property type="entry name" value="GNAT_dom"/>
</dbReference>
<keyword evidence="2" id="KW-0012">Acyltransferase</keyword>
<dbReference type="PROSITE" id="PS51186">
    <property type="entry name" value="GNAT"/>
    <property type="match status" value="1"/>
</dbReference>
<dbReference type="Proteomes" id="UP001059209">
    <property type="component" value="Chromosome"/>
</dbReference>
<keyword evidence="5" id="KW-1185">Reference proteome</keyword>
<dbReference type="RefSeq" id="WP_260572695.1">
    <property type="nucleotide sequence ID" value="NZ_CP104205.1"/>
</dbReference>
<dbReference type="InterPro" id="IPR016181">
    <property type="entry name" value="Acyl_CoA_acyltransferase"/>
</dbReference>
<dbReference type="Gene3D" id="3.40.630.30">
    <property type="match status" value="1"/>
</dbReference>
<organism evidence="4 5">
    <name type="scientific">Maribacter litopenaei</name>
    <dbReference type="NCBI Taxonomy" id="2976127"/>
    <lineage>
        <taxon>Bacteria</taxon>
        <taxon>Pseudomonadati</taxon>
        <taxon>Bacteroidota</taxon>
        <taxon>Flavobacteriia</taxon>
        <taxon>Flavobacteriales</taxon>
        <taxon>Flavobacteriaceae</taxon>
        <taxon>Maribacter</taxon>
    </lineage>
</organism>
<sequence>MTIQPAKISEIPNILTMTNACRIHMESKNIFQWTEEYPSEEKFLMDIERGELFLLKKEHKLIGCIVMSTLMDEEYRDVAWLSKNSKNLYIHRLAVHPEEQGKGYAQQLMAFAEKHAKENGFVSIRLDTFSQNIRNQKFYEARGYKKLEDIYFPKQSSYPFHCYERLV</sequence>
<evidence type="ECO:0000256" key="1">
    <source>
        <dbReference type="ARBA" id="ARBA00022679"/>
    </source>
</evidence>
<dbReference type="PANTHER" id="PTHR43877">
    <property type="entry name" value="AMINOALKYLPHOSPHONATE N-ACETYLTRANSFERASE-RELATED-RELATED"/>
    <property type="match status" value="1"/>
</dbReference>
<dbReference type="CDD" id="cd04301">
    <property type="entry name" value="NAT_SF"/>
    <property type="match status" value="1"/>
</dbReference>
<evidence type="ECO:0000313" key="4">
    <source>
        <dbReference type="EMBL" id="UWX54841.1"/>
    </source>
</evidence>
<gene>
    <name evidence="4" type="ORF">NYZ99_19130</name>
</gene>
<proteinExistence type="predicted"/>
<dbReference type="EMBL" id="CP104205">
    <property type="protein sequence ID" value="UWX54841.1"/>
    <property type="molecule type" value="Genomic_DNA"/>
</dbReference>
<keyword evidence="1" id="KW-0808">Transferase</keyword>
<name>A0ABY5YA73_9FLAO</name>